<feature type="region of interest" description="Disordered" evidence="4">
    <location>
        <begin position="1"/>
        <end position="122"/>
    </location>
</feature>
<dbReference type="Pfam" id="PF00575">
    <property type="entry name" value="S1"/>
    <property type="match status" value="2"/>
</dbReference>
<dbReference type="GO" id="GO:0005840">
    <property type="term" value="C:ribosome"/>
    <property type="evidence" value="ECO:0007669"/>
    <property type="project" value="UniProtKB-KW"/>
</dbReference>
<feature type="domain" description="S1 motif" evidence="5">
    <location>
        <begin position="325"/>
        <end position="392"/>
    </location>
</feature>
<dbReference type="OrthoDB" id="9804077at2"/>
<feature type="domain" description="S1 motif" evidence="5">
    <location>
        <begin position="494"/>
        <end position="567"/>
    </location>
</feature>
<dbReference type="EMBL" id="CP016908">
    <property type="protein sequence ID" value="APS00503.1"/>
    <property type="molecule type" value="Genomic_DNA"/>
</dbReference>
<sequence>MSISDLPSTSDGPFPRSPGAEQNSSVPPDTTSQDLQVEEETTQKEEKGESTAAQAELFAAVGKKKTKKRRRHRKGSVQSSAQEHVSGAVEDSSTAKEESQASLVDKDKKKGKGGSRKRRWVWNPQQDGRKRLAFAPGDMVFGKIVAILEEALLIDLLGKAQAIFDRQELEWDTHSVELSETGASKMPVHLSPIVLEVGAHFTGMVCFDEGRGGNVVLTRHPERAFQTEPMLEQAARQKKEVMGLITGVIRGGVEVSFEGVRAFAPASHVDMRVGADLSSLIGKRLPFFIKQYHKSGRDIIVSRKPFLEAEAKVNREVALGKLKVGVHVQGIVKSVVPFGVFVDVGGVEGLIALGEMSHNRGDKPHDLFKVGDTVDVKILRIDEKKKVWLSRKALMEDPWLAVAQKIALGSRMTGRVVRMQPFGAFVELEPGVDGLIYTPDFSFNRIKHPSEAVQINESIDVIVVAIDHKARRITLHPSLTGEAAHENPQRVQPHQVVRVVVMGVETGRIFVRLLGVTGRHARGFIPAVFASVPHGTELRKAFPNGTLLDAKVVEIDSRRGEVKLSIRAVQTEAERVAYQEYRQQVSKEARFTLGEVLHNRYSPLNHK</sequence>
<dbReference type="PRINTS" id="PR00681">
    <property type="entry name" value="RIBOSOMALS1"/>
</dbReference>
<feature type="compositionally biased region" description="Basic and acidic residues" evidence="4">
    <location>
        <begin position="93"/>
        <end position="108"/>
    </location>
</feature>
<gene>
    <name evidence="6" type="ORF">BCY86_07295</name>
</gene>
<evidence type="ECO:0000256" key="1">
    <source>
        <dbReference type="ARBA" id="ARBA00006767"/>
    </source>
</evidence>
<name>A0A1L6MY61_9BACT</name>
<protein>
    <recommendedName>
        <fullName evidence="5">S1 motif domain-containing protein</fullName>
    </recommendedName>
</protein>
<dbReference type="GO" id="GO:0003729">
    <property type="term" value="F:mRNA binding"/>
    <property type="evidence" value="ECO:0007669"/>
    <property type="project" value="TreeGrafter"/>
</dbReference>
<dbReference type="PROSITE" id="PS50126">
    <property type="entry name" value="S1"/>
    <property type="match status" value="4"/>
</dbReference>
<dbReference type="PANTHER" id="PTHR10724:SF7">
    <property type="entry name" value="SMALL RIBOSOMAL SUBUNIT PROTEIN BS1C"/>
    <property type="match status" value="1"/>
</dbReference>
<dbReference type="RefSeq" id="WP_075277172.1">
    <property type="nucleotide sequence ID" value="NZ_CP016908.1"/>
</dbReference>
<feature type="compositionally biased region" description="Polar residues" evidence="4">
    <location>
        <begin position="20"/>
        <end position="35"/>
    </location>
</feature>
<keyword evidence="3" id="KW-0687">Ribonucleoprotein</keyword>
<dbReference type="InterPro" id="IPR050437">
    <property type="entry name" value="Ribos_protein_bS1-like"/>
</dbReference>
<keyword evidence="2" id="KW-0689">Ribosomal protein</keyword>
<dbReference type="InterPro" id="IPR012340">
    <property type="entry name" value="NA-bd_OB-fold"/>
</dbReference>
<dbReference type="STRING" id="1882918.BCY86_07295"/>
<dbReference type="InterPro" id="IPR035104">
    <property type="entry name" value="Ribosomal_protein_S1-like"/>
</dbReference>
<evidence type="ECO:0000313" key="6">
    <source>
        <dbReference type="EMBL" id="APS00503.1"/>
    </source>
</evidence>
<dbReference type="KEGG" id="pabo:BCY86_07295"/>
<proteinExistence type="inferred from homology"/>
<evidence type="ECO:0000256" key="3">
    <source>
        <dbReference type="ARBA" id="ARBA00023274"/>
    </source>
</evidence>
<dbReference type="InterPro" id="IPR003029">
    <property type="entry name" value="S1_domain"/>
</dbReference>
<keyword evidence="7" id="KW-1185">Reference proteome</keyword>
<accession>A0A1L6MY61</accession>
<dbReference type="AlphaFoldDB" id="A0A1L6MY61"/>
<dbReference type="Proteomes" id="UP000185544">
    <property type="component" value="Chromosome"/>
</dbReference>
<dbReference type="GO" id="GO:0006412">
    <property type="term" value="P:translation"/>
    <property type="evidence" value="ECO:0007669"/>
    <property type="project" value="TreeGrafter"/>
</dbReference>
<dbReference type="GO" id="GO:1990904">
    <property type="term" value="C:ribonucleoprotein complex"/>
    <property type="evidence" value="ECO:0007669"/>
    <property type="project" value="UniProtKB-KW"/>
</dbReference>
<organism evidence="6 7">
    <name type="scientific">Pajaroellobacter abortibovis</name>
    <dbReference type="NCBI Taxonomy" id="1882918"/>
    <lineage>
        <taxon>Bacteria</taxon>
        <taxon>Pseudomonadati</taxon>
        <taxon>Myxococcota</taxon>
        <taxon>Polyangia</taxon>
        <taxon>Polyangiales</taxon>
        <taxon>Polyangiaceae</taxon>
    </lineage>
</organism>
<evidence type="ECO:0000259" key="5">
    <source>
        <dbReference type="PROSITE" id="PS50126"/>
    </source>
</evidence>
<evidence type="ECO:0000256" key="4">
    <source>
        <dbReference type="SAM" id="MobiDB-lite"/>
    </source>
</evidence>
<dbReference type="SMART" id="SM00316">
    <property type="entry name" value="S1"/>
    <property type="match status" value="5"/>
</dbReference>
<dbReference type="CDD" id="cd04465">
    <property type="entry name" value="S1_RPS1_repeat_ec2_hs2"/>
    <property type="match status" value="1"/>
</dbReference>
<dbReference type="PANTHER" id="PTHR10724">
    <property type="entry name" value="30S RIBOSOMAL PROTEIN S1"/>
    <property type="match status" value="1"/>
</dbReference>
<feature type="compositionally biased region" description="Basic residues" evidence="4">
    <location>
        <begin position="62"/>
        <end position="75"/>
    </location>
</feature>
<dbReference type="GO" id="GO:0003735">
    <property type="term" value="F:structural constituent of ribosome"/>
    <property type="evidence" value="ECO:0007669"/>
    <property type="project" value="TreeGrafter"/>
</dbReference>
<feature type="domain" description="S1 motif" evidence="5">
    <location>
        <begin position="409"/>
        <end position="478"/>
    </location>
</feature>
<dbReference type="SUPFAM" id="SSF50249">
    <property type="entry name" value="Nucleic acid-binding proteins"/>
    <property type="match status" value="4"/>
</dbReference>
<evidence type="ECO:0000313" key="7">
    <source>
        <dbReference type="Proteomes" id="UP000185544"/>
    </source>
</evidence>
<feature type="domain" description="S1 motif" evidence="5">
    <location>
        <begin position="238"/>
        <end position="304"/>
    </location>
</feature>
<dbReference type="Gene3D" id="2.40.50.140">
    <property type="entry name" value="Nucleic acid-binding proteins"/>
    <property type="match status" value="3"/>
</dbReference>
<reference evidence="6 7" key="1">
    <citation type="submission" date="2016-08" db="EMBL/GenBank/DDBJ databases">
        <title>Identification and validation of antigenic proteins from Pajaroellobacter abortibovis using de-novo genome sequence assembly and reverse vaccinology.</title>
        <authorList>
            <person name="Welly B.T."/>
            <person name="Miller M.R."/>
            <person name="Stott J.L."/>
            <person name="Blanchard M.T."/>
            <person name="Islas-Trejo A.D."/>
            <person name="O'Rourke S.M."/>
            <person name="Young A.E."/>
            <person name="Medrano J.F."/>
            <person name="Van Eenennaam A.L."/>
        </authorList>
    </citation>
    <scope>NUCLEOTIDE SEQUENCE [LARGE SCALE GENOMIC DNA]</scope>
    <source>
        <strain evidence="6 7">BTF92-0548A/99-0131</strain>
    </source>
</reference>
<comment type="similarity">
    <text evidence="1">Belongs to the bacterial ribosomal protein bS1 family.</text>
</comment>
<feature type="compositionally biased region" description="Basic residues" evidence="4">
    <location>
        <begin position="109"/>
        <end position="120"/>
    </location>
</feature>
<feature type="compositionally biased region" description="Polar residues" evidence="4">
    <location>
        <begin position="1"/>
        <end position="11"/>
    </location>
</feature>
<evidence type="ECO:0000256" key="2">
    <source>
        <dbReference type="ARBA" id="ARBA00022980"/>
    </source>
</evidence>